<reference evidence="3" key="1">
    <citation type="journal article" date="2010" name="PLoS Negl. Trop. Dis.">
        <title>The genome sequence of Trypanosoma brucei gambiense, causative agent of chronic human african trypanosomiasis.</title>
        <authorList>
            <person name="Jackson A.P."/>
            <person name="Sanders M."/>
            <person name="Berry A."/>
            <person name="McQuillan J."/>
            <person name="Aslett M.A."/>
            <person name="Quail M.A."/>
            <person name="Chukualim B."/>
            <person name="Capewell P."/>
            <person name="MacLeod A."/>
            <person name="Melville S.E."/>
            <person name="Gibson W."/>
            <person name="Barry J.D."/>
            <person name="Berriman M."/>
            <person name="Hertz-Fowler C."/>
        </authorList>
    </citation>
    <scope>NUCLEOTIDE SEQUENCE [LARGE SCALE GENOMIC DNA]</scope>
    <source>
        <strain evidence="3">MHOM/CI/86/DAL972</strain>
    </source>
</reference>
<dbReference type="EMBL" id="FN554974">
    <property type="protein sequence ID" value="CBH17348.1"/>
    <property type="molecule type" value="Genomic_DNA"/>
</dbReference>
<organism evidence="2 3">
    <name type="scientific">Trypanosoma brucei gambiense (strain MHOM/CI/86/DAL972)</name>
    <dbReference type="NCBI Taxonomy" id="679716"/>
    <lineage>
        <taxon>Eukaryota</taxon>
        <taxon>Discoba</taxon>
        <taxon>Euglenozoa</taxon>
        <taxon>Kinetoplastea</taxon>
        <taxon>Metakinetoplastina</taxon>
        <taxon>Trypanosomatida</taxon>
        <taxon>Trypanosomatidae</taxon>
        <taxon>Trypanosoma</taxon>
    </lineage>
</organism>
<feature type="transmembrane region" description="Helical" evidence="1">
    <location>
        <begin position="40"/>
        <end position="57"/>
    </location>
</feature>
<accession>D0A6P7</accession>
<proteinExistence type="predicted"/>
<keyword evidence="1" id="KW-1133">Transmembrane helix</keyword>
<feature type="transmembrane region" description="Helical" evidence="1">
    <location>
        <begin position="12"/>
        <end position="34"/>
    </location>
</feature>
<keyword evidence="1" id="KW-0812">Transmembrane</keyword>
<evidence type="ECO:0000313" key="3">
    <source>
        <dbReference type="Proteomes" id="UP000002316"/>
    </source>
</evidence>
<gene>
    <name evidence="2" type="ORF">TbgDal_XI4660</name>
</gene>
<dbReference type="VEuPathDB" id="TriTrypDB:Tbg972.11.4660"/>
<dbReference type="Proteomes" id="UP000002316">
    <property type="component" value="Chromosome 11"/>
</dbReference>
<evidence type="ECO:0000256" key="1">
    <source>
        <dbReference type="SAM" id="Phobius"/>
    </source>
</evidence>
<dbReference type="RefSeq" id="XP_011779612.1">
    <property type="nucleotide sequence ID" value="XM_011781310.1"/>
</dbReference>
<dbReference type="KEGG" id="tbg:TbgDal_XI4660"/>
<protein>
    <submittedName>
        <fullName evidence="2">T. brucei spp.-specific protein</fullName>
    </submittedName>
</protein>
<dbReference type="AlphaFoldDB" id="D0A6P7"/>
<sequence>MIGNVEINVSPGMFSHFFFLSHPLLFVFSCYPLFLFIHSFIHPSIHSTSFFLVLLYLSTLRPLYALYFSFMFLLLMIPSPICSIFPQIRLYSSVKAMLV</sequence>
<keyword evidence="1" id="KW-0472">Membrane</keyword>
<dbReference type="GeneID" id="23867459"/>
<name>D0A6P7_TRYB9</name>
<feature type="transmembrane region" description="Helical" evidence="1">
    <location>
        <begin position="64"/>
        <end position="88"/>
    </location>
</feature>
<evidence type="ECO:0000313" key="2">
    <source>
        <dbReference type="EMBL" id="CBH17348.1"/>
    </source>
</evidence>